<dbReference type="PANTHER" id="PTHR47723">
    <property type="entry name" value="OS05G0353850 PROTEIN"/>
    <property type="match status" value="1"/>
</dbReference>
<dbReference type="Pfam" id="PF13456">
    <property type="entry name" value="RVT_3"/>
    <property type="match status" value="1"/>
</dbReference>
<reference evidence="1" key="1">
    <citation type="journal article" date="2016" name="Nat. Genet.">
        <title>A high-quality carrot genome assembly provides new insights into carotenoid accumulation and asterid genome evolution.</title>
        <authorList>
            <person name="Iorizzo M."/>
            <person name="Ellison S."/>
            <person name="Senalik D."/>
            <person name="Zeng P."/>
            <person name="Satapoomin P."/>
            <person name="Huang J."/>
            <person name="Bowman M."/>
            <person name="Iovene M."/>
            <person name="Sanseverino W."/>
            <person name="Cavagnaro P."/>
            <person name="Yildiz M."/>
            <person name="Macko-Podgorni A."/>
            <person name="Moranska E."/>
            <person name="Grzebelus E."/>
            <person name="Grzebelus D."/>
            <person name="Ashrafi H."/>
            <person name="Zheng Z."/>
            <person name="Cheng S."/>
            <person name="Spooner D."/>
            <person name="Van Deynze A."/>
            <person name="Simon P."/>
        </authorList>
    </citation>
    <scope>NUCLEOTIDE SEQUENCE</scope>
    <source>
        <tissue evidence="1">Leaf</tissue>
    </source>
</reference>
<keyword evidence="2" id="KW-1185">Reference proteome</keyword>
<dbReference type="InterPro" id="IPR002156">
    <property type="entry name" value="RNaseH_domain"/>
</dbReference>
<gene>
    <name evidence="1" type="ORF">DCAR_0934158</name>
</gene>
<dbReference type="Proteomes" id="UP000077755">
    <property type="component" value="Chromosome 9"/>
</dbReference>
<protein>
    <submittedName>
        <fullName evidence="1">Uncharacterized protein</fullName>
    </submittedName>
</protein>
<evidence type="ECO:0000313" key="2">
    <source>
        <dbReference type="Proteomes" id="UP000077755"/>
    </source>
</evidence>
<dbReference type="AlphaFoldDB" id="A0A175YFS1"/>
<dbReference type="GO" id="GO:0004523">
    <property type="term" value="F:RNA-DNA hybrid ribonuclease activity"/>
    <property type="evidence" value="ECO:0007669"/>
    <property type="project" value="InterPro"/>
</dbReference>
<evidence type="ECO:0000313" key="1">
    <source>
        <dbReference type="EMBL" id="WOH14638.1"/>
    </source>
</evidence>
<sequence>MAYHWIPPTQGTLKINVHGTYSTVPSDAGNTSGLGVVFLNSTSSLRHVTVGTISFLSRLGVQLWAICVPLRHALLKRCRSVVLATDNLEAFRVIRDFNLGASASVYDIISQIDILIKDRRWTCTISYVVPARNHVARFVALLGKDLTDRLYTLNKMIGPMEELLN</sequence>
<organism evidence="1 2">
    <name type="scientific">Daucus carota subsp. sativus</name>
    <name type="common">Carrot</name>
    <dbReference type="NCBI Taxonomy" id="79200"/>
    <lineage>
        <taxon>Eukaryota</taxon>
        <taxon>Viridiplantae</taxon>
        <taxon>Streptophyta</taxon>
        <taxon>Embryophyta</taxon>
        <taxon>Tracheophyta</taxon>
        <taxon>Spermatophyta</taxon>
        <taxon>Magnoliopsida</taxon>
        <taxon>eudicotyledons</taxon>
        <taxon>Gunneridae</taxon>
        <taxon>Pentapetalae</taxon>
        <taxon>asterids</taxon>
        <taxon>campanulids</taxon>
        <taxon>Apiales</taxon>
        <taxon>Apiaceae</taxon>
        <taxon>Apioideae</taxon>
        <taxon>Scandiceae</taxon>
        <taxon>Daucinae</taxon>
        <taxon>Daucus</taxon>
        <taxon>Daucus sect. Daucus</taxon>
    </lineage>
</organism>
<dbReference type="GO" id="GO:0003676">
    <property type="term" value="F:nucleic acid binding"/>
    <property type="evidence" value="ECO:0007669"/>
    <property type="project" value="InterPro"/>
</dbReference>
<dbReference type="Gramene" id="KZM82031">
    <property type="protein sequence ID" value="KZM82031"/>
    <property type="gene ID" value="DCAR_029644"/>
</dbReference>
<dbReference type="PANTHER" id="PTHR47723:SF4">
    <property type="entry name" value="PENTATRICOPEPTIDE REPEAT-CONTAINING-LIKE PROTEIN"/>
    <property type="match status" value="1"/>
</dbReference>
<accession>A0A175YFS1</accession>
<proteinExistence type="predicted"/>
<name>A0A175YFS1_DAUCS</name>
<dbReference type="EMBL" id="CP093351">
    <property type="protein sequence ID" value="WOH14638.1"/>
    <property type="molecule type" value="Genomic_DNA"/>
</dbReference>
<reference evidence="1" key="2">
    <citation type="submission" date="2022-03" db="EMBL/GenBank/DDBJ databases">
        <title>Draft title - Genomic analysis of global carrot germplasm unveils the trajectory of domestication and the origin of high carotenoid orange carrot.</title>
        <authorList>
            <person name="Iorizzo M."/>
            <person name="Ellison S."/>
            <person name="Senalik D."/>
            <person name="Macko-Podgorni A."/>
            <person name="Grzebelus D."/>
            <person name="Bostan H."/>
            <person name="Rolling W."/>
            <person name="Curaba J."/>
            <person name="Simon P."/>
        </authorList>
    </citation>
    <scope>NUCLEOTIDE SEQUENCE</scope>
    <source>
        <tissue evidence="1">Leaf</tissue>
    </source>
</reference>
<dbReference type="InterPro" id="IPR053151">
    <property type="entry name" value="RNase_H-like"/>
</dbReference>